<dbReference type="KEGG" id="aae:aq_943"/>
<feature type="domain" description="Cupin type-2" evidence="1">
    <location>
        <begin position="31"/>
        <end position="95"/>
    </location>
</feature>
<dbReference type="CDD" id="cd02230">
    <property type="entry name" value="cupin_HP0902-like"/>
    <property type="match status" value="1"/>
</dbReference>
<dbReference type="PANTHER" id="PTHR37694">
    <property type="entry name" value="SLR8022 PROTEIN"/>
    <property type="match status" value="1"/>
</dbReference>
<keyword evidence="3" id="KW-1185">Reference proteome</keyword>
<dbReference type="PATRIC" id="fig|224324.8.peg.739"/>
<evidence type="ECO:0000313" key="2">
    <source>
        <dbReference type="EMBL" id="AAC07054.1"/>
    </source>
</evidence>
<dbReference type="OrthoDB" id="15355at2"/>
<dbReference type="RefSeq" id="WP_010880580.1">
    <property type="nucleotide sequence ID" value="NC_000918.1"/>
</dbReference>
<gene>
    <name evidence="2" type="ordered locus">aq_943</name>
</gene>
<name>O67079_AQUAE</name>
<dbReference type="InParanoid" id="O67079"/>
<dbReference type="EMBL" id="AE000657">
    <property type="protein sequence ID" value="AAC07054.1"/>
    <property type="molecule type" value="Genomic_DNA"/>
</dbReference>
<reference evidence="2 3" key="1">
    <citation type="journal article" date="1998" name="Nature">
        <title>The complete genome of the hyperthermophilic bacterium Aquifex aeolicus.</title>
        <authorList>
            <person name="Deckert G."/>
            <person name="Warren P.V."/>
            <person name="Gaasterland T."/>
            <person name="Young W.G."/>
            <person name="Lenox A.L."/>
            <person name="Graham D.E."/>
            <person name="Overbeek R."/>
            <person name="Snead M.A."/>
            <person name="Keller M."/>
            <person name="Aujay M."/>
            <person name="Huber R."/>
            <person name="Feldman R.A."/>
            <person name="Short J.M."/>
            <person name="Olson G.J."/>
            <person name="Swanson R.V."/>
        </authorList>
    </citation>
    <scope>NUCLEOTIDE SEQUENCE [LARGE SCALE GENOMIC DNA]</scope>
    <source>
        <strain evidence="2 3">VF5</strain>
    </source>
</reference>
<dbReference type="AlphaFoldDB" id="O67079"/>
<dbReference type="STRING" id="224324.aq_943"/>
<dbReference type="PANTHER" id="PTHR37694:SF1">
    <property type="entry name" value="SLR8022 PROTEIN"/>
    <property type="match status" value="1"/>
</dbReference>
<protein>
    <recommendedName>
        <fullName evidence="1">Cupin type-2 domain-containing protein</fullName>
    </recommendedName>
</protein>
<dbReference type="Gene3D" id="2.60.120.10">
    <property type="entry name" value="Jelly Rolls"/>
    <property type="match status" value="1"/>
</dbReference>
<sequence>MAKIKHLEEKFGEKPVSELVYEDENAKVIRFYLKKGQEIKPHTSPSSVYITVLKGKVTFTAGEEKIKGEQGSTIYYEPNELHGFVAEEDSVLEAVITPKPVRKVSLK</sequence>
<dbReference type="EnsemblBacteria" id="AAC07054">
    <property type="protein sequence ID" value="AAC07054"/>
    <property type="gene ID" value="aq_943"/>
</dbReference>
<dbReference type="eggNOG" id="COG1917">
    <property type="taxonomic scope" value="Bacteria"/>
</dbReference>
<accession>O67079</accession>
<evidence type="ECO:0000313" key="3">
    <source>
        <dbReference type="Proteomes" id="UP000000798"/>
    </source>
</evidence>
<dbReference type="InterPro" id="IPR013096">
    <property type="entry name" value="Cupin_2"/>
</dbReference>
<proteinExistence type="predicted"/>
<dbReference type="InterPro" id="IPR014710">
    <property type="entry name" value="RmlC-like_jellyroll"/>
</dbReference>
<dbReference type="HOGENOM" id="CLU_2208686_0_0_0"/>
<dbReference type="InterPro" id="IPR011051">
    <property type="entry name" value="RmlC_Cupin_sf"/>
</dbReference>
<organism evidence="2 3">
    <name type="scientific">Aquifex aeolicus (strain VF5)</name>
    <dbReference type="NCBI Taxonomy" id="224324"/>
    <lineage>
        <taxon>Bacteria</taxon>
        <taxon>Pseudomonadati</taxon>
        <taxon>Aquificota</taxon>
        <taxon>Aquificia</taxon>
        <taxon>Aquificales</taxon>
        <taxon>Aquificaceae</taxon>
        <taxon>Aquifex</taxon>
    </lineage>
</organism>
<dbReference type="SUPFAM" id="SSF51182">
    <property type="entry name" value="RmlC-like cupins"/>
    <property type="match status" value="1"/>
</dbReference>
<dbReference type="PIR" id="D70381">
    <property type="entry name" value="D70381"/>
</dbReference>
<dbReference type="Proteomes" id="UP000000798">
    <property type="component" value="Chromosome"/>
</dbReference>
<dbReference type="Pfam" id="PF07883">
    <property type="entry name" value="Cupin_2"/>
    <property type="match status" value="1"/>
</dbReference>
<evidence type="ECO:0000259" key="1">
    <source>
        <dbReference type="Pfam" id="PF07883"/>
    </source>
</evidence>